<reference evidence="2 3" key="1">
    <citation type="submission" date="2019-01" db="EMBL/GenBank/DDBJ databases">
        <title>Genome sequencing of the rare red list fungi Fomitopsis rosea.</title>
        <authorList>
            <person name="Buettner E."/>
            <person name="Kellner H."/>
        </authorList>
    </citation>
    <scope>NUCLEOTIDE SEQUENCE [LARGE SCALE GENOMIC DNA]</scope>
    <source>
        <strain evidence="2 3">DSM 105464</strain>
    </source>
</reference>
<gene>
    <name evidence="2" type="ORF">EVJ58_g7164</name>
</gene>
<protein>
    <submittedName>
        <fullName evidence="2">Uncharacterized protein</fullName>
    </submittedName>
</protein>
<proteinExistence type="predicted"/>
<feature type="chain" id="PRO_5021482808" evidence="1">
    <location>
        <begin position="22"/>
        <end position="221"/>
    </location>
</feature>
<feature type="signal peptide" evidence="1">
    <location>
        <begin position="1"/>
        <end position="21"/>
    </location>
</feature>
<name>A0A4Y9Y3Y2_9APHY</name>
<sequence length="221" mass="24774">MRFSSYLPLAIVVAAASVAVGRPVDDNVYTARSDAGLSARDLRVLNLFMREYLPLPGRSDPDLYLFARDDSGVADLPQREYFEPELVARGALDQPKRESYKTWEERDSAMRAWNARMGKLTHATQKAVDKHGTSAQPQRQDYRTAEEWDSAMRTWNAKNRKLGNAVQKNVNQAATSHNKEQAKKAGSSSKNGALKKKVGFVGKLLGKKKGKRGVVEMWDLY</sequence>
<accession>A0A4Y9Y3Y2</accession>
<evidence type="ECO:0000313" key="2">
    <source>
        <dbReference type="EMBL" id="TFY57204.1"/>
    </source>
</evidence>
<organism evidence="2 3">
    <name type="scientific">Rhodofomes roseus</name>
    <dbReference type="NCBI Taxonomy" id="34475"/>
    <lineage>
        <taxon>Eukaryota</taxon>
        <taxon>Fungi</taxon>
        <taxon>Dikarya</taxon>
        <taxon>Basidiomycota</taxon>
        <taxon>Agaricomycotina</taxon>
        <taxon>Agaricomycetes</taxon>
        <taxon>Polyporales</taxon>
        <taxon>Rhodofomes</taxon>
    </lineage>
</organism>
<dbReference type="Proteomes" id="UP000298390">
    <property type="component" value="Unassembled WGS sequence"/>
</dbReference>
<dbReference type="EMBL" id="SEKV01000445">
    <property type="protein sequence ID" value="TFY57204.1"/>
    <property type="molecule type" value="Genomic_DNA"/>
</dbReference>
<evidence type="ECO:0000313" key="3">
    <source>
        <dbReference type="Proteomes" id="UP000298390"/>
    </source>
</evidence>
<comment type="caution">
    <text evidence="2">The sequence shown here is derived from an EMBL/GenBank/DDBJ whole genome shotgun (WGS) entry which is preliminary data.</text>
</comment>
<dbReference type="AlphaFoldDB" id="A0A4Y9Y3Y2"/>
<keyword evidence="1" id="KW-0732">Signal</keyword>
<evidence type="ECO:0000256" key="1">
    <source>
        <dbReference type="SAM" id="SignalP"/>
    </source>
</evidence>